<keyword evidence="3" id="KW-0282">Flagellum</keyword>
<sequence length="606" mass="70604">MAAELTEEERELLLQKKVLADQEKEKRTNIATKFLKEKLAQEEKNARISLMKINAQWRQIMRDAKADEIRKELDILSQVFERVLDRKESVIQSCLRDLAEAEQQEQITTRSHIANIDKLIDFHHEVVEQLHRGFKEELEELRQEFMRERRLILDQHEREMTDIKDIVYALQMLYEDRSQVNENDFNSRRDEMRTKNLDARTTLKASLESRHKDVWDTFEQAMKQYESSTADKRAEFERLRDRDRNAADQIERNMKRLQKLQERISSFKQRLQQNAKGTLGTNSELRREKDAIRKQVHQLKLHMKRSNERDKRALVTIAAQGKECQTKLQNKLEKAKKVLSLAEVCSKMETEEEKVLPFYRSTITDEQVEQEMAAHQAEAGPSSADVRAIEGKLAPVREEEEVEEEMNETQGSGDAATQQQQQLQQEEEEEQEQEQETRQQEGAEAEPVQGEAQQKQQEATQGEGDAGQQSQAEQAAWEEQGELPGPTELHAVAYNLRNRRVNTYDALHHFWKRYNKVLLDRFAFEREVSQLEEENVELRTILKQYLDGISVNEEVLDANNTLLIVNNKTSAPLRGVPVGDARVRGARPNVVEAAEVSRTYTRMATK</sequence>
<evidence type="ECO:0000256" key="3">
    <source>
        <dbReference type="ARBA" id="ARBA00022846"/>
    </source>
</evidence>
<keyword evidence="17" id="KW-1185">Reference proteome</keyword>
<keyword evidence="6" id="KW-0206">Cytoskeleton</keyword>
<reference evidence="16" key="1">
    <citation type="submission" date="2009-08" db="EMBL/GenBank/DDBJ databases">
        <title>Annotation of Salpingoeca rosetta.</title>
        <authorList>
            <consortium name="The Broad Institute Genome Sequencing Platform"/>
            <person name="Russ C."/>
            <person name="Cuomo C."/>
            <person name="Burger G."/>
            <person name="Gray M.W."/>
            <person name="Holland P.W.H."/>
            <person name="King N."/>
            <person name="Lang F.B.F."/>
            <person name="Roger A.J."/>
            <person name="Ruiz-Trillo I."/>
            <person name="Young S.K."/>
            <person name="Zeng Q."/>
            <person name="Gargeya S."/>
            <person name="Alvarado L."/>
            <person name="Berlin A."/>
            <person name="Chapman S.B."/>
            <person name="Chen Z."/>
            <person name="Freedman E."/>
            <person name="Gellesch M."/>
            <person name="Goldberg J."/>
            <person name="Griggs A."/>
            <person name="Gujja S."/>
            <person name="Heilman E."/>
            <person name="Heiman D."/>
            <person name="Howarth C."/>
            <person name="Mehta T."/>
            <person name="Neiman D."/>
            <person name="Pearson M."/>
            <person name="Roberts A."/>
            <person name="Saif S."/>
            <person name="Shea T."/>
            <person name="Shenoy N."/>
            <person name="Sisk P."/>
            <person name="Stolte C."/>
            <person name="Sykes S."/>
            <person name="White J."/>
            <person name="Yandava C."/>
            <person name="Haas B."/>
            <person name="Nusbaum C."/>
            <person name="Birren B."/>
        </authorList>
    </citation>
    <scope>NUCLEOTIDE SEQUENCE [LARGE SCALE GENOMIC DNA]</scope>
    <source>
        <strain evidence="16">ATCC 50818</strain>
    </source>
</reference>
<dbReference type="InterPro" id="IPR039750">
    <property type="entry name" value="DRC1/DRC2"/>
</dbReference>
<dbReference type="GO" id="GO:0005858">
    <property type="term" value="C:axonemal dynein complex"/>
    <property type="evidence" value="ECO:0007669"/>
    <property type="project" value="InterPro"/>
</dbReference>
<feature type="compositionally biased region" description="Acidic residues" evidence="13">
    <location>
        <begin position="398"/>
        <end position="407"/>
    </location>
</feature>
<dbReference type="RefSeq" id="XP_004988258.1">
    <property type="nucleotide sequence ID" value="XM_004988201.1"/>
</dbReference>
<dbReference type="PANTHER" id="PTHR21625">
    <property type="entry name" value="NYD-SP28 PROTEIN"/>
    <property type="match status" value="1"/>
</dbReference>
<feature type="domain" description="Dynein regulatory complex protein 1 C-terminal" evidence="15">
    <location>
        <begin position="490"/>
        <end position="546"/>
    </location>
</feature>
<dbReference type="Proteomes" id="UP000007799">
    <property type="component" value="Unassembled WGS sequence"/>
</dbReference>
<feature type="compositionally biased region" description="Low complexity" evidence="13">
    <location>
        <begin position="415"/>
        <end position="424"/>
    </location>
</feature>
<feature type="domain" description="Dynein regulatory complex protein 1/2 N-terminal" evidence="14">
    <location>
        <begin position="20"/>
        <end position="116"/>
    </location>
</feature>
<feature type="compositionally biased region" description="Low complexity" evidence="13">
    <location>
        <begin position="461"/>
        <end position="478"/>
    </location>
</feature>
<comment type="function">
    <text evidence="11">Component of the nexin-dynein regulatory complex (N-DRC), a key regulator of ciliary/flagellar motility which maintains the alignment and integrity of the distal axoneme and regulates microtubule sliding in motile axonemes. Plays a critical role in the assembly of N-DRC and also stabilizes the assembly of multiple inner dynein arms and radial spokes. Coassembles with DRC1 to form a central scaffold needed for assembly of the N-DRC and its attachment to the outer doublet microtubules.</text>
</comment>
<protein>
    <recommendedName>
        <fullName evidence="10">Dynein regulatory complex subunit 2</fullName>
    </recommendedName>
</protein>
<feature type="coiled-coil region" evidence="12">
    <location>
        <begin position="84"/>
        <end position="155"/>
    </location>
</feature>
<dbReference type="Pfam" id="PF14772">
    <property type="entry name" value="NYD-SP28"/>
    <property type="match status" value="1"/>
</dbReference>
<gene>
    <name evidence="16" type="ORF">PTSG_13112</name>
</gene>
<dbReference type="FunCoup" id="F2UR93">
    <property type="interactions" value="58"/>
</dbReference>
<evidence type="ECO:0000256" key="1">
    <source>
        <dbReference type="ARBA" id="ARBA00004611"/>
    </source>
</evidence>
<dbReference type="PANTHER" id="PTHR21625:SF0">
    <property type="entry name" value="DYNEIN REGULATORY COMPLEX SUBUNIT 2"/>
    <property type="match status" value="1"/>
</dbReference>
<feature type="region of interest" description="Disordered" evidence="13">
    <location>
        <begin position="393"/>
        <end position="484"/>
    </location>
</feature>
<comment type="similarity">
    <text evidence="9">Belongs to the DRC2 family.</text>
</comment>
<evidence type="ECO:0000256" key="4">
    <source>
        <dbReference type="ARBA" id="ARBA00023054"/>
    </source>
</evidence>
<organism evidence="17">
    <name type="scientific">Salpingoeca rosetta (strain ATCC 50818 / BSB-021)</name>
    <dbReference type="NCBI Taxonomy" id="946362"/>
    <lineage>
        <taxon>Eukaryota</taxon>
        <taxon>Choanoflagellata</taxon>
        <taxon>Craspedida</taxon>
        <taxon>Salpingoecidae</taxon>
        <taxon>Salpingoeca</taxon>
    </lineage>
</organism>
<evidence type="ECO:0000256" key="12">
    <source>
        <dbReference type="SAM" id="Coils"/>
    </source>
</evidence>
<evidence type="ECO:0000256" key="11">
    <source>
        <dbReference type="ARBA" id="ARBA00045865"/>
    </source>
</evidence>
<evidence type="ECO:0000256" key="2">
    <source>
        <dbReference type="ARBA" id="ARBA00022490"/>
    </source>
</evidence>
<dbReference type="InterPro" id="IPR039505">
    <property type="entry name" value="DRC1/2_N"/>
</dbReference>
<keyword evidence="7" id="KW-0966">Cell projection</keyword>
<dbReference type="EMBL" id="GL832991">
    <property type="protein sequence ID" value="EGD80196.1"/>
    <property type="molecule type" value="Genomic_DNA"/>
</dbReference>
<dbReference type="GeneID" id="16068785"/>
<feature type="compositionally biased region" description="Acidic residues" evidence="13">
    <location>
        <begin position="425"/>
        <end position="434"/>
    </location>
</feature>
<dbReference type="InParanoid" id="F2UR93"/>
<name>F2UR93_SALR5</name>
<dbReference type="STRING" id="946362.F2UR93"/>
<dbReference type="KEGG" id="sre:PTSG_13112"/>
<evidence type="ECO:0000256" key="13">
    <source>
        <dbReference type="SAM" id="MobiDB-lite"/>
    </source>
</evidence>
<accession>F2UR93</accession>
<evidence type="ECO:0000256" key="5">
    <source>
        <dbReference type="ARBA" id="ARBA00023069"/>
    </source>
</evidence>
<feature type="coiled-coil region" evidence="12">
    <location>
        <begin position="222"/>
        <end position="302"/>
    </location>
</feature>
<evidence type="ECO:0000256" key="6">
    <source>
        <dbReference type="ARBA" id="ARBA00023212"/>
    </source>
</evidence>
<evidence type="ECO:0000259" key="14">
    <source>
        <dbReference type="Pfam" id="PF14772"/>
    </source>
</evidence>
<dbReference type="AlphaFoldDB" id="F2UR93"/>
<dbReference type="GO" id="GO:0060285">
    <property type="term" value="P:cilium-dependent cell motility"/>
    <property type="evidence" value="ECO:0007669"/>
    <property type="project" value="TreeGrafter"/>
</dbReference>
<evidence type="ECO:0000256" key="8">
    <source>
        <dbReference type="ARBA" id="ARBA00037841"/>
    </source>
</evidence>
<evidence type="ECO:0000313" key="16">
    <source>
        <dbReference type="EMBL" id="EGD80196.1"/>
    </source>
</evidence>
<evidence type="ECO:0000256" key="9">
    <source>
        <dbReference type="ARBA" id="ARBA00038424"/>
    </source>
</evidence>
<keyword evidence="4 12" id="KW-0175">Coiled coil</keyword>
<dbReference type="OrthoDB" id="7760980at2759"/>
<feature type="compositionally biased region" description="Polar residues" evidence="13">
    <location>
        <begin position="451"/>
        <end position="460"/>
    </location>
</feature>
<dbReference type="Pfam" id="PF14775">
    <property type="entry name" value="NYD-SP28_assoc"/>
    <property type="match status" value="1"/>
</dbReference>
<dbReference type="InterPro" id="IPR029440">
    <property type="entry name" value="DRC1_C"/>
</dbReference>
<evidence type="ECO:0000259" key="15">
    <source>
        <dbReference type="Pfam" id="PF14775"/>
    </source>
</evidence>
<keyword evidence="2" id="KW-0963">Cytoplasm</keyword>
<dbReference type="eggNOG" id="ENOG502QQDD">
    <property type="taxonomic scope" value="Eukaryota"/>
</dbReference>
<dbReference type="GO" id="GO:0070286">
    <property type="term" value="P:axonemal dynein complex assembly"/>
    <property type="evidence" value="ECO:0007669"/>
    <property type="project" value="InterPro"/>
</dbReference>
<evidence type="ECO:0000313" key="17">
    <source>
        <dbReference type="Proteomes" id="UP000007799"/>
    </source>
</evidence>
<dbReference type="OMA" id="VRRMTHM"/>
<evidence type="ECO:0000256" key="7">
    <source>
        <dbReference type="ARBA" id="ARBA00023273"/>
    </source>
</evidence>
<proteinExistence type="inferred from homology"/>
<dbReference type="GO" id="GO:0003352">
    <property type="term" value="P:regulation of cilium movement"/>
    <property type="evidence" value="ECO:0007669"/>
    <property type="project" value="TreeGrafter"/>
</dbReference>
<comment type="subcellular location">
    <subcellularLocation>
        <location evidence="1">Cytoplasm</location>
        <location evidence="1">Cytoskeleton</location>
        <location evidence="1">Flagellum axoneme</location>
    </subcellularLocation>
    <subcellularLocation>
        <location evidence="8">Cytoplasm</location>
        <location evidence="8">Cytoskeleton</location>
        <location evidence="8">Flagellum basal body</location>
    </subcellularLocation>
</comment>
<evidence type="ECO:0000256" key="10">
    <source>
        <dbReference type="ARBA" id="ARBA00040899"/>
    </source>
</evidence>
<keyword evidence="5" id="KW-0969">Cilium</keyword>